<sequence>MQQYFITGNQFQRHMWTKFDLDITSASVNMSNVRGKEKLVYEYVRDIASLFQPMRYGLQDNPMGLYSDYESFKKHFVRYWKNALDISRADLDEVRDILDDVLSTQESCKNRAVTSVFFENGKALTIEDCLEAIYEVLKIA</sequence>
<dbReference type="RefSeq" id="WP_103238519.1">
    <property type="nucleotide sequence ID" value="NZ_JANJZD010000005.1"/>
</dbReference>
<accession>A0A2K4ZD79</accession>
<evidence type="ECO:0000313" key="1">
    <source>
        <dbReference type="EMBL" id="SOY28414.1"/>
    </source>
</evidence>
<name>A0A2K4ZD79_9FIRM</name>
<protein>
    <submittedName>
        <fullName evidence="1">Uncharacterized protein</fullName>
    </submittedName>
</protein>
<dbReference type="Proteomes" id="UP000236311">
    <property type="component" value="Unassembled WGS sequence"/>
</dbReference>
<keyword evidence="2" id="KW-1185">Reference proteome</keyword>
<dbReference type="OrthoDB" id="9790094at2"/>
<organism evidence="1 2">
    <name type="scientific">Acetatifactor muris</name>
    <dbReference type="NCBI Taxonomy" id="879566"/>
    <lineage>
        <taxon>Bacteria</taxon>
        <taxon>Bacillati</taxon>
        <taxon>Bacillota</taxon>
        <taxon>Clostridia</taxon>
        <taxon>Lachnospirales</taxon>
        <taxon>Lachnospiraceae</taxon>
        <taxon>Acetatifactor</taxon>
    </lineage>
</organism>
<dbReference type="AlphaFoldDB" id="A0A2K4ZD79"/>
<reference evidence="1 2" key="1">
    <citation type="submission" date="2018-01" db="EMBL/GenBank/DDBJ databases">
        <authorList>
            <person name="Gaut B.S."/>
            <person name="Morton B.R."/>
            <person name="Clegg M.T."/>
            <person name="Duvall M.R."/>
        </authorList>
    </citation>
    <scope>NUCLEOTIDE SEQUENCE [LARGE SCALE GENOMIC DNA]</scope>
    <source>
        <strain evidence="1">GP69</strain>
    </source>
</reference>
<gene>
    <name evidence="1" type="ORF">AMURIS_01121</name>
</gene>
<proteinExistence type="predicted"/>
<dbReference type="EMBL" id="OFSM01000005">
    <property type="protein sequence ID" value="SOY28414.1"/>
    <property type="molecule type" value="Genomic_DNA"/>
</dbReference>
<evidence type="ECO:0000313" key="2">
    <source>
        <dbReference type="Proteomes" id="UP000236311"/>
    </source>
</evidence>